<dbReference type="EMBL" id="VCAU01000024">
    <property type="protein sequence ID" value="KAF9890679.1"/>
    <property type="molecule type" value="Genomic_DNA"/>
</dbReference>
<protein>
    <submittedName>
        <fullName evidence="1">Uncharacterized protein</fullName>
    </submittedName>
</protein>
<evidence type="ECO:0000313" key="2">
    <source>
        <dbReference type="Proteomes" id="UP001194746"/>
    </source>
</evidence>
<comment type="caution">
    <text evidence="1">The sequence shown here is derived from an EMBL/GenBank/DDBJ whole genome shotgun (WGS) entry which is preliminary data.</text>
</comment>
<name>A0AAD4CQ94_ASPNN</name>
<evidence type="ECO:0000313" key="1">
    <source>
        <dbReference type="EMBL" id="KAF9890679.1"/>
    </source>
</evidence>
<sequence>MSYPVFYPGTPLIHPTPGRQDTPIFSDALESLSGSSSPSVVCPCYATPLLLRSIAPTNIIPSIELGSFATLEDRFLRILLIQSTSPVHVQAVATNNTRKFSTLHYQRFGPGDTLTITVRRVAQGWLTWLEATITRGDMLIATGTGLYNGPNLQPGDLQQGPDYLAEDFGGLTTL</sequence>
<gene>
    <name evidence="1" type="ORF">FE257_005545</name>
</gene>
<reference evidence="1" key="2">
    <citation type="submission" date="2020-02" db="EMBL/GenBank/DDBJ databases">
        <authorList>
            <person name="Gilchrist C.L.M."/>
            <person name="Chooi Y.-H."/>
        </authorList>
    </citation>
    <scope>NUCLEOTIDE SEQUENCE</scope>
    <source>
        <strain evidence="1">MST-FP2251</strain>
    </source>
</reference>
<accession>A0AAD4CQ94</accession>
<reference evidence="1" key="1">
    <citation type="journal article" date="2019" name="Beilstein J. Org. Chem.">
        <title>Nanangenines: drimane sesquiterpenoids as the dominant metabolite cohort of a novel Australian fungus, Aspergillus nanangensis.</title>
        <authorList>
            <person name="Lacey H.J."/>
            <person name="Gilchrist C.L.M."/>
            <person name="Crombie A."/>
            <person name="Kalaitzis J.A."/>
            <person name="Vuong D."/>
            <person name="Rutledge P.J."/>
            <person name="Turner P."/>
            <person name="Pitt J.I."/>
            <person name="Lacey E."/>
            <person name="Chooi Y.H."/>
            <person name="Piggott A.M."/>
        </authorList>
    </citation>
    <scope>NUCLEOTIDE SEQUENCE</scope>
    <source>
        <strain evidence="1">MST-FP2251</strain>
    </source>
</reference>
<keyword evidence="2" id="KW-1185">Reference proteome</keyword>
<proteinExistence type="predicted"/>
<dbReference type="AlphaFoldDB" id="A0AAD4CQ94"/>
<organism evidence="1 2">
    <name type="scientific">Aspergillus nanangensis</name>
    <dbReference type="NCBI Taxonomy" id="2582783"/>
    <lineage>
        <taxon>Eukaryota</taxon>
        <taxon>Fungi</taxon>
        <taxon>Dikarya</taxon>
        <taxon>Ascomycota</taxon>
        <taxon>Pezizomycotina</taxon>
        <taxon>Eurotiomycetes</taxon>
        <taxon>Eurotiomycetidae</taxon>
        <taxon>Eurotiales</taxon>
        <taxon>Aspergillaceae</taxon>
        <taxon>Aspergillus</taxon>
        <taxon>Aspergillus subgen. Circumdati</taxon>
    </lineage>
</organism>
<dbReference type="Proteomes" id="UP001194746">
    <property type="component" value="Unassembled WGS sequence"/>
</dbReference>